<dbReference type="Gene3D" id="3.40.190.10">
    <property type="entry name" value="Periplasmic binding protein-like II"/>
    <property type="match status" value="2"/>
</dbReference>
<dbReference type="Proteomes" id="UP000192920">
    <property type="component" value="Unassembled WGS sequence"/>
</dbReference>
<dbReference type="AlphaFoldDB" id="A0A1Y6B8X0"/>
<sequence>MKGIHTRHRGRRWAALLCALLPALAGAVPLGGPLRVAIGETKAPYVMAEEQRGVEYELVSAALRGAGYQPQVLFAPNKRAQEWLAAGRVDAAIANDGGYLSDPYITYQNTAITLCRRQIRLDAVPDLGRYRVAAFQNARRFLGRDYAAMAAGNPDYVEQSPQITLNRLLYSGRADVAVTDINIFLQFNDELGPGLDTAPSLCPFALFPPTPYRLAFHDAAVRDRFNQALHQLNQQGFYEALAKRYRLPAPQGRPWFKPLAR</sequence>
<keyword evidence="4" id="KW-1185">Reference proteome</keyword>
<evidence type="ECO:0000256" key="1">
    <source>
        <dbReference type="ARBA" id="ARBA00022729"/>
    </source>
</evidence>
<dbReference type="PANTHER" id="PTHR35936:SF25">
    <property type="entry name" value="ABC TRANSPORTER SUBSTRATE-BINDING PROTEIN"/>
    <property type="match status" value="1"/>
</dbReference>
<dbReference type="RefSeq" id="WP_085274650.1">
    <property type="nucleotide sequence ID" value="NZ_FXAG01000001.1"/>
</dbReference>
<name>A0A1Y6B8X0_9NEIS</name>
<accession>A0A1Y6B8X0</accession>
<dbReference type="InterPro" id="IPR001638">
    <property type="entry name" value="Solute-binding_3/MltF_N"/>
</dbReference>
<protein>
    <submittedName>
        <fullName evidence="3">ABC-type amino acid transport substrate-binding protein</fullName>
    </submittedName>
</protein>
<organism evidence="3 4">
    <name type="scientific">Pseudogulbenkiania subflava DSM 22618</name>
    <dbReference type="NCBI Taxonomy" id="1123014"/>
    <lineage>
        <taxon>Bacteria</taxon>
        <taxon>Pseudomonadati</taxon>
        <taxon>Pseudomonadota</taxon>
        <taxon>Betaproteobacteria</taxon>
        <taxon>Neisseriales</taxon>
        <taxon>Chromobacteriaceae</taxon>
        <taxon>Pseudogulbenkiania</taxon>
    </lineage>
</organism>
<dbReference type="EMBL" id="FXAG01000001">
    <property type="protein sequence ID" value="SME94609.1"/>
    <property type="molecule type" value="Genomic_DNA"/>
</dbReference>
<dbReference type="PANTHER" id="PTHR35936">
    <property type="entry name" value="MEMBRANE-BOUND LYTIC MUREIN TRANSGLYCOSYLASE F"/>
    <property type="match status" value="1"/>
</dbReference>
<feature type="domain" description="Solute-binding protein family 3/N-terminal" evidence="2">
    <location>
        <begin position="33"/>
        <end position="249"/>
    </location>
</feature>
<dbReference type="STRING" id="1123014.SAMN02745746_00269"/>
<keyword evidence="1" id="KW-0732">Signal</keyword>
<evidence type="ECO:0000259" key="2">
    <source>
        <dbReference type="SMART" id="SM00062"/>
    </source>
</evidence>
<proteinExistence type="predicted"/>
<evidence type="ECO:0000313" key="4">
    <source>
        <dbReference type="Proteomes" id="UP000192920"/>
    </source>
</evidence>
<dbReference type="SMART" id="SM00062">
    <property type="entry name" value="PBPb"/>
    <property type="match status" value="1"/>
</dbReference>
<dbReference type="SUPFAM" id="SSF53850">
    <property type="entry name" value="Periplasmic binding protein-like II"/>
    <property type="match status" value="1"/>
</dbReference>
<evidence type="ECO:0000313" key="3">
    <source>
        <dbReference type="EMBL" id="SME94609.1"/>
    </source>
</evidence>
<reference evidence="4" key="1">
    <citation type="submission" date="2017-04" db="EMBL/GenBank/DDBJ databases">
        <authorList>
            <person name="Varghese N."/>
            <person name="Submissions S."/>
        </authorList>
    </citation>
    <scope>NUCLEOTIDE SEQUENCE [LARGE SCALE GENOMIC DNA]</scope>
    <source>
        <strain evidence="4">DSM 22618</strain>
    </source>
</reference>
<gene>
    <name evidence="3" type="ORF">SAMN02745746_00269</name>
</gene>